<dbReference type="InterPro" id="IPR012001">
    <property type="entry name" value="Thiamin_PyroP_enz_TPP-bd_dom"/>
</dbReference>
<feature type="binding site" evidence="10">
    <location>
        <position position="499"/>
    </location>
    <ligand>
        <name>Mg(2+)</name>
        <dbReference type="ChEBI" id="CHEBI:18420"/>
    </ligand>
</feature>
<sequence>MTVDAEALSAELDRIRLELQTLKAEKGKQNITVGDYLLTRLAQLGVTAMFGLPGDFNLGFLDLVEDHPQIEWVGNCNELNASYAADGYARIKEGTLGVITTTFGVGELSAINGIAGAYSEMVPILHIAGVPSTVQLKSKPLLHHTLGDGRFDVYQHAVSPFVVHQAHILNKLDAAAQIDFAITECITKARPVYLTLPTDIVHQEISVERLSIPLTSTAPPNDPLTEAFVIDQIHERVKEAEGDVVVLVDACVIRHGVRKELAAFLKETSFPVYATPMGKTAVDEDYSRYGGIYVGTLTHPDIKEKVENANLIISFGSLGSDFNTGNFSYNIPKRRLIELHSNYTQVQYARYDGIGMKQMIPRLSEKLQHFHTIAQKIAVPAFAKSLPTEDNQTISHLWFWPRMGYFFNPKDVIVTETGTANFGILDVPLPAGAILVSQILWGSIGWSVGSCLGAALAARDLGKERVILFVGDGSLQLTVQEISPMIRLGLKPIIFVLNNRGYSIERYIHGKHRKYNDIADWKWTDILSTLNDHGNVETESYTVTNKRELSELLDNQTFASAKKIQLVEVMMPALDAPQALVRQAELTGKGNAYGGAKD</sequence>
<dbReference type="CDD" id="cd02005">
    <property type="entry name" value="TPP_PDC_IPDC"/>
    <property type="match status" value="1"/>
</dbReference>
<evidence type="ECO:0000256" key="5">
    <source>
        <dbReference type="ARBA" id="ARBA00022793"/>
    </source>
</evidence>
<dbReference type="OrthoDB" id="3970464at2759"/>
<dbReference type="InterPro" id="IPR011766">
    <property type="entry name" value="TPP_enzyme_TPP-bd"/>
</dbReference>
<dbReference type="Pfam" id="PF00205">
    <property type="entry name" value="TPP_enzyme_M"/>
    <property type="match status" value="1"/>
</dbReference>
<evidence type="ECO:0000313" key="15">
    <source>
        <dbReference type="EMBL" id="KJA24116.1"/>
    </source>
</evidence>
<feature type="domain" description="Thiamine pyrophosphate enzyme TPP-binding" evidence="13">
    <location>
        <begin position="438"/>
        <end position="556"/>
    </location>
</feature>
<dbReference type="Gene3D" id="3.40.50.1220">
    <property type="entry name" value="TPP-binding domain"/>
    <property type="match status" value="1"/>
</dbReference>
<evidence type="ECO:0000256" key="3">
    <source>
        <dbReference type="ARBA" id="ARBA00007812"/>
    </source>
</evidence>
<comment type="cofactor">
    <cofactor evidence="1">
        <name>thiamine diphosphate</name>
        <dbReference type="ChEBI" id="CHEBI:58937"/>
    </cofactor>
</comment>
<dbReference type="GO" id="GO:0005634">
    <property type="term" value="C:nucleus"/>
    <property type="evidence" value="ECO:0007669"/>
    <property type="project" value="TreeGrafter"/>
</dbReference>
<gene>
    <name evidence="15" type="ORF">HYPSUDRAFT_39262</name>
</gene>
<dbReference type="GO" id="GO:0004737">
    <property type="term" value="F:pyruvate decarboxylase activity"/>
    <property type="evidence" value="ECO:0007669"/>
    <property type="project" value="TreeGrafter"/>
</dbReference>
<evidence type="ECO:0000256" key="11">
    <source>
        <dbReference type="RuleBase" id="RU362132"/>
    </source>
</evidence>
<keyword evidence="16" id="KW-1185">Reference proteome</keyword>
<dbReference type="Gene3D" id="3.40.50.970">
    <property type="match status" value="2"/>
</dbReference>
<evidence type="ECO:0000256" key="9">
    <source>
        <dbReference type="ARBA" id="ARBA00023239"/>
    </source>
</evidence>
<dbReference type="PIRSF" id="PIRSF036565">
    <property type="entry name" value="Pyruvt_ip_decrb"/>
    <property type="match status" value="1"/>
</dbReference>
<dbReference type="GO" id="GO:0005829">
    <property type="term" value="C:cytosol"/>
    <property type="evidence" value="ECO:0007669"/>
    <property type="project" value="TreeGrafter"/>
</dbReference>
<dbReference type="SUPFAM" id="SSF52467">
    <property type="entry name" value="DHS-like NAD/FAD-binding domain"/>
    <property type="match status" value="1"/>
</dbReference>
<keyword evidence="9" id="KW-0456">Lyase</keyword>
<comment type="cofactor">
    <cofactor evidence="10">
        <name>Mg(2+)</name>
        <dbReference type="ChEBI" id="CHEBI:18420"/>
    </cofactor>
    <text evidence="10">Binds 1 Mg(2+) per subunit.</text>
</comment>
<dbReference type="CDD" id="cd07038">
    <property type="entry name" value="TPP_PYR_PDC_IPDC_like"/>
    <property type="match status" value="1"/>
</dbReference>
<evidence type="ECO:0000256" key="7">
    <source>
        <dbReference type="ARBA" id="ARBA00023052"/>
    </source>
</evidence>
<dbReference type="InterPro" id="IPR047213">
    <property type="entry name" value="TPP_PYR_PDC_IPDC-like"/>
</dbReference>
<dbReference type="EMBL" id="KN817539">
    <property type="protein sequence ID" value="KJA24116.1"/>
    <property type="molecule type" value="Genomic_DNA"/>
</dbReference>
<keyword evidence="4 10" id="KW-0479">Metal-binding</keyword>
<feature type="domain" description="Thiamine pyrophosphate enzyme central" evidence="12">
    <location>
        <begin position="230"/>
        <end position="350"/>
    </location>
</feature>
<evidence type="ECO:0000256" key="1">
    <source>
        <dbReference type="ARBA" id="ARBA00001964"/>
    </source>
</evidence>
<dbReference type="InterPro" id="IPR012110">
    <property type="entry name" value="PDC/IPDC-like"/>
</dbReference>
<comment type="subcellular location">
    <subcellularLocation>
        <location evidence="2">Mitochondrion</location>
    </subcellularLocation>
</comment>
<dbReference type="OMA" id="IHGPEQR"/>
<dbReference type="InterPro" id="IPR047214">
    <property type="entry name" value="TPP_PDC_IPDC"/>
</dbReference>
<reference evidence="16" key="1">
    <citation type="submission" date="2014-04" db="EMBL/GenBank/DDBJ databases">
        <title>Evolutionary Origins and Diversification of the Mycorrhizal Mutualists.</title>
        <authorList>
            <consortium name="DOE Joint Genome Institute"/>
            <consortium name="Mycorrhizal Genomics Consortium"/>
            <person name="Kohler A."/>
            <person name="Kuo A."/>
            <person name="Nagy L.G."/>
            <person name="Floudas D."/>
            <person name="Copeland A."/>
            <person name="Barry K.W."/>
            <person name="Cichocki N."/>
            <person name="Veneault-Fourrey C."/>
            <person name="LaButti K."/>
            <person name="Lindquist E.A."/>
            <person name="Lipzen A."/>
            <person name="Lundell T."/>
            <person name="Morin E."/>
            <person name="Murat C."/>
            <person name="Riley R."/>
            <person name="Ohm R."/>
            <person name="Sun H."/>
            <person name="Tunlid A."/>
            <person name="Henrissat B."/>
            <person name="Grigoriev I.V."/>
            <person name="Hibbett D.S."/>
            <person name="Martin F."/>
        </authorList>
    </citation>
    <scope>NUCLEOTIDE SEQUENCE [LARGE SCALE GENOMIC DNA]</scope>
    <source>
        <strain evidence="16">FD-334 SS-4</strain>
    </source>
</reference>
<dbReference type="InterPro" id="IPR029061">
    <property type="entry name" value="THDP-binding"/>
</dbReference>
<evidence type="ECO:0000259" key="12">
    <source>
        <dbReference type="Pfam" id="PF00205"/>
    </source>
</evidence>
<evidence type="ECO:0000256" key="8">
    <source>
        <dbReference type="ARBA" id="ARBA00023128"/>
    </source>
</evidence>
<dbReference type="FunFam" id="3.40.50.970:FF:000019">
    <property type="entry name" value="Pyruvate decarboxylase isozyme"/>
    <property type="match status" value="1"/>
</dbReference>
<proteinExistence type="inferred from homology"/>
<name>A0A0D2P620_HYPSF</name>
<accession>A0A0D2P620</accession>
<dbReference type="PANTHER" id="PTHR43452:SF30">
    <property type="entry name" value="PYRUVATE DECARBOXYLASE ISOZYME 1-RELATED"/>
    <property type="match status" value="1"/>
</dbReference>
<feature type="domain" description="Thiamine pyrophosphate enzyme N-terminal TPP-binding" evidence="14">
    <location>
        <begin position="32"/>
        <end position="137"/>
    </location>
</feature>
<evidence type="ECO:0000259" key="13">
    <source>
        <dbReference type="Pfam" id="PF02775"/>
    </source>
</evidence>
<dbReference type="GO" id="GO:0000949">
    <property type="term" value="P:aromatic amino acid family catabolic process to alcohol via Ehrlich pathway"/>
    <property type="evidence" value="ECO:0007669"/>
    <property type="project" value="TreeGrafter"/>
</dbReference>
<dbReference type="PANTHER" id="PTHR43452">
    <property type="entry name" value="PYRUVATE DECARBOXYLASE"/>
    <property type="match status" value="1"/>
</dbReference>
<evidence type="ECO:0000313" key="16">
    <source>
        <dbReference type="Proteomes" id="UP000054270"/>
    </source>
</evidence>
<evidence type="ECO:0008006" key="17">
    <source>
        <dbReference type="Google" id="ProtNLM"/>
    </source>
</evidence>
<dbReference type="Proteomes" id="UP000054270">
    <property type="component" value="Unassembled WGS sequence"/>
</dbReference>
<protein>
    <recommendedName>
        <fullName evidence="17">Pyruvate decarboxylase</fullName>
    </recommendedName>
</protein>
<evidence type="ECO:0000256" key="10">
    <source>
        <dbReference type="PIRSR" id="PIRSR036565-2"/>
    </source>
</evidence>
<dbReference type="Pfam" id="PF02776">
    <property type="entry name" value="TPP_enzyme_N"/>
    <property type="match status" value="1"/>
</dbReference>
<evidence type="ECO:0000256" key="6">
    <source>
        <dbReference type="ARBA" id="ARBA00022842"/>
    </source>
</evidence>
<dbReference type="GO" id="GO:0000287">
    <property type="term" value="F:magnesium ion binding"/>
    <property type="evidence" value="ECO:0007669"/>
    <property type="project" value="InterPro"/>
</dbReference>
<dbReference type="FunFam" id="3.40.50.970:FF:000024">
    <property type="entry name" value="Pyruvate decarboxylase isozyme"/>
    <property type="match status" value="1"/>
</dbReference>
<feature type="binding site" evidence="10">
    <location>
        <position position="472"/>
    </location>
    <ligand>
        <name>Mg(2+)</name>
        <dbReference type="ChEBI" id="CHEBI:18420"/>
    </ligand>
</feature>
<keyword evidence="6 10" id="KW-0460">Magnesium</keyword>
<organism evidence="15 16">
    <name type="scientific">Hypholoma sublateritium (strain FD-334 SS-4)</name>
    <dbReference type="NCBI Taxonomy" id="945553"/>
    <lineage>
        <taxon>Eukaryota</taxon>
        <taxon>Fungi</taxon>
        <taxon>Dikarya</taxon>
        <taxon>Basidiomycota</taxon>
        <taxon>Agaricomycotina</taxon>
        <taxon>Agaricomycetes</taxon>
        <taxon>Agaricomycetidae</taxon>
        <taxon>Agaricales</taxon>
        <taxon>Agaricineae</taxon>
        <taxon>Strophariaceae</taxon>
        <taxon>Hypholoma</taxon>
    </lineage>
</organism>
<dbReference type="InterPro" id="IPR012000">
    <property type="entry name" value="Thiamin_PyroP_enz_cen_dom"/>
</dbReference>
<dbReference type="SUPFAM" id="SSF52518">
    <property type="entry name" value="Thiamin diphosphate-binding fold (THDP-binding)"/>
    <property type="match status" value="2"/>
</dbReference>
<dbReference type="InterPro" id="IPR029035">
    <property type="entry name" value="DHS-like_NAD/FAD-binding_dom"/>
</dbReference>
<comment type="similarity">
    <text evidence="3 11">Belongs to the TPP enzyme family.</text>
</comment>
<dbReference type="GO" id="GO:0005739">
    <property type="term" value="C:mitochondrion"/>
    <property type="evidence" value="ECO:0007669"/>
    <property type="project" value="UniProtKB-SubCell"/>
</dbReference>
<dbReference type="Pfam" id="PF02775">
    <property type="entry name" value="TPP_enzyme_C"/>
    <property type="match status" value="1"/>
</dbReference>
<evidence type="ECO:0000259" key="14">
    <source>
        <dbReference type="Pfam" id="PF02776"/>
    </source>
</evidence>
<dbReference type="GO" id="GO:0030976">
    <property type="term" value="F:thiamine pyrophosphate binding"/>
    <property type="evidence" value="ECO:0007669"/>
    <property type="project" value="InterPro"/>
</dbReference>
<dbReference type="STRING" id="945553.A0A0D2P620"/>
<evidence type="ECO:0000256" key="4">
    <source>
        <dbReference type="ARBA" id="ARBA00022723"/>
    </source>
</evidence>
<keyword evidence="8" id="KW-0496">Mitochondrion</keyword>
<keyword evidence="7 11" id="KW-0786">Thiamine pyrophosphate</keyword>
<dbReference type="AlphaFoldDB" id="A0A0D2P620"/>
<evidence type="ECO:0000256" key="2">
    <source>
        <dbReference type="ARBA" id="ARBA00004173"/>
    </source>
</evidence>
<feature type="binding site" evidence="10">
    <location>
        <position position="501"/>
    </location>
    <ligand>
        <name>Mg(2+)</name>
        <dbReference type="ChEBI" id="CHEBI:18420"/>
    </ligand>
</feature>
<keyword evidence="5" id="KW-0210">Decarboxylase</keyword>